<organism evidence="2 3">
    <name type="scientific">Microlunatus ginsengisoli</name>
    <dbReference type="NCBI Taxonomy" id="363863"/>
    <lineage>
        <taxon>Bacteria</taxon>
        <taxon>Bacillati</taxon>
        <taxon>Actinomycetota</taxon>
        <taxon>Actinomycetes</taxon>
        <taxon>Propionibacteriales</taxon>
        <taxon>Propionibacteriaceae</taxon>
        <taxon>Microlunatus</taxon>
    </lineage>
</organism>
<gene>
    <name evidence="2" type="ORF">GCM10022236_22080</name>
</gene>
<comment type="caution">
    <text evidence="2">The sequence shown here is derived from an EMBL/GenBank/DDBJ whole genome shotgun (WGS) entry which is preliminary data.</text>
</comment>
<reference evidence="3" key="1">
    <citation type="journal article" date="2019" name="Int. J. Syst. Evol. Microbiol.">
        <title>The Global Catalogue of Microorganisms (GCM) 10K type strain sequencing project: providing services to taxonomists for standard genome sequencing and annotation.</title>
        <authorList>
            <consortium name="The Broad Institute Genomics Platform"/>
            <consortium name="The Broad Institute Genome Sequencing Center for Infectious Disease"/>
            <person name="Wu L."/>
            <person name="Ma J."/>
        </authorList>
    </citation>
    <scope>NUCLEOTIDE SEQUENCE [LARGE SCALE GENOMIC DNA]</scope>
    <source>
        <strain evidence="3">JCM 16929</strain>
    </source>
</reference>
<protein>
    <submittedName>
        <fullName evidence="2">VOC family protein</fullName>
    </submittedName>
</protein>
<dbReference type="InterPro" id="IPR053863">
    <property type="entry name" value="Glyoxy/Ble-like_N"/>
</dbReference>
<dbReference type="InterPro" id="IPR037523">
    <property type="entry name" value="VOC_core"/>
</dbReference>
<proteinExistence type="predicted"/>
<evidence type="ECO:0000313" key="2">
    <source>
        <dbReference type="EMBL" id="GAA3619437.1"/>
    </source>
</evidence>
<accession>A0ABP6ZV19</accession>
<dbReference type="Proteomes" id="UP001501490">
    <property type="component" value="Unassembled WGS sequence"/>
</dbReference>
<dbReference type="PROSITE" id="PS51819">
    <property type="entry name" value="VOC"/>
    <property type="match status" value="1"/>
</dbReference>
<dbReference type="Gene3D" id="3.10.180.10">
    <property type="entry name" value="2,3-Dihydroxybiphenyl 1,2-Dioxygenase, domain 1"/>
    <property type="match status" value="1"/>
</dbReference>
<dbReference type="PANTHER" id="PTHR36503">
    <property type="entry name" value="BLR2520 PROTEIN"/>
    <property type="match status" value="1"/>
</dbReference>
<evidence type="ECO:0000259" key="1">
    <source>
        <dbReference type="PROSITE" id="PS51819"/>
    </source>
</evidence>
<sequence>MNRMIFVNLPVADLAVARRFYTGLGFDVNARFSDGKAACIVVSETIFVMLLVRERFADFVTGPVADPAAGTSVINCLSAGSRDEVDTLVRRALASGGKPWLDTMAEGPMYGGSFADPDGHVWEVLHMDQAG</sequence>
<name>A0ABP6ZV19_9ACTN</name>
<dbReference type="SUPFAM" id="SSF54593">
    <property type="entry name" value="Glyoxalase/Bleomycin resistance protein/Dihydroxybiphenyl dioxygenase"/>
    <property type="match status" value="1"/>
</dbReference>
<evidence type="ECO:0000313" key="3">
    <source>
        <dbReference type="Proteomes" id="UP001501490"/>
    </source>
</evidence>
<dbReference type="EMBL" id="BAABAB010000015">
    <property type="protein sequence ID" value="GAA3619437.1"/>
    <property type="molecule type" value="Genomic_DNA"/>
</dbReference>
<feature type="domain" description="VOC" evidence="1">
    <location>
        <begin position="3"/>
        <end position="127"/>
    </location>
</feature>
<keyword evidence="3" id="KW-1185">Reference proteome</keyword>
<dbReference type="InterPro" id="IPR029068">
    <property type="entry name" value="Glyas_Bleomycin-R_OHBP_Dase"/>
</dbReference>
<dbReference type="Pfam" id="PF22677">
    <property type="entry name" value="Ble-like_N"/>
    <property type="match status" value="1"/>
</dbReference>
<dbReference type="PANTHER" id="PTHR36503:SF2">
    <property type="entry name" value="BLR2408 PROTEIN"/>
    <property type="match status" value="1"/>
</dbReference>